<dbReference type="PANTHER" id="PTHR30146:SF109">
    <property type="entry name" value="HTH-TYPE TRANSCRIPTIONAL REGULATOR GALS"/>
    <property type="match status" value="1"/>
</dbReference>
<dbReference type="InterPro" id="IPR000843">
    <property type="entry name" value="HTH_LacI"/>
</dbReference>
<dbReference type="GO" id="GO:0003677">
    <property type="term" value="F:DNA binding"/>
    <property type="evidence" value="ECO:0007669"/>
    <property type="project" value="UniProtKB-KW"/>
</dbReference>
<dbReference type="Gene3D" id="1.10.260.40">
    <property type="entry name" value="lambda repressor-like DNA-binding domains"/>
    <property type="match status" value="1"/>
</dbReference>
<dbReference type="InterPro" id="IPR046335">
    <property type="entry name" value="LacI/GalR-like_sensor"/>
</dbReference>
<dbReference type="InterPro" id="IPR028082">
    <property type="entry name" value="Peripla_BP_I"/>
</dbReference>
<name>A0ABW4L990_9MICO</name>
<evidence type="ECO:0000256" key="2">
    <source>
        <dbReference type="ARBA" id="ARBA00023125"/>
    </source>
</evidence>
<dbReference type="Pfam" id="PF13377">
    <property type="entry name" value="Peripla_BP_3"/>
    <property type="match status" value="1"/>
</dbReference>
<evidence type="ECO:0000313" key="5">
    <source>
        <dbReference type="EMBL" id="MFD1719792.1"/>
    </source>
</evidence>
<keyword evidence="3" id="KW-0804">Transcription</keyword>
<dbReference type="SUPFAM" id="SSF47413">
    <property type="entry name" value="lambda repressor-like DNA-binding domains"/>
    <property type="match status" value="1"/>
</dbReference>
<proteinExistence type="predicted"/>
<dbReference type="EMBL" id="JBHUEE010000013">
    <property type="protein sequence ID" value="MFD1719792.1"/>
    <property type="molecule type" value="Genomic_DNA"/>
</dbReference>
<evidence type="ECO:0000313" key="6">
    <source>
        <dbReference type="Proteomes" id="UP001597277"/>
    </source>
</evidence>
<dbReference type="CDD" id="cd01392">
    <property type="entry name" value="HTH_LacI"/>
    <property type="match status" value="1"/>
</dbReference>
<dbReference type="PANTHER" id="PTHR30146">
    <property type="entry name" value="LACI-RELATED TRANSCRIPTIONAL REPRESSOR"/>
    <property type="match status" value="1"/>
</dbReference>
<dbReference type="CDD" id="cd06267">
    <property type="entry name" value="PBP1_LacI_sugar_binding-like"/>
    <property type="match status" value="1"/>
</dbReference>
<organism evidence="5 6">
    <name type="scientific">Georgenia deserti</name>
    <dbReference type="NCBI Taxonomy" id="2093781"/>
    <lineage>
        <taxon>Bacteria</taxon>
        <taxon>Bacillati</taxon>
        <taxon>Actinomycetota</taxon>
        <taxon>Actinomycetes</taxon>
        <taxon>Micrococcales</taxon>
        <taxon>Bogoriellaceae</taxon>
        <taxon>Georgenia</taxon>
    </lineage>
</organism>
<comment type="caution">
    <text evidence="5">The sequence shown here is derived from an EMBL/GenBank/DDBJ whole genome shotgun (WGS) entry which is preliminary data.</text>
</comment>
<sequence>MAATMQDVATLAGVSVKTVSNVVNDYPYVRPETRERVMSAIAELGYQLNASARNLRRGRTGLIGLALPMLSLPYFAELAESVIAAAEERGLVVVIEQTGDDRGREMDALHGSRRTVTDGLIFSPLALGPEDEHLLPTRPPLVLLGERVFSDRVDHVTMRNTEAAKAATEHLLSVGRRRIAVVGVHPGEKVGSAALRVTGYEQALREAGIALDPALYGTAGPWGRAAGAQALAQILDAGAVPDAVFGLNDTLAIGAMHELQTRGLRVPEDVAIIGFDDIEEAQYSAPTLTSVHFGRDDIARSAVDLLEARITGAAGAPRRVDAAFQISVRASTGGAGGRASVPT</sequence>
<evidence type="ECO:0000256" key="1">
    <source>
        <dbReference type="ARBA" id="ARBA00023015"/>
    </source>
</evidence>
<keyword evidence="6" id="KW-1185">Reference proteome</keyword>
<dbReference type="InterPro" id="IPR010982">
    <property type="entry name" value="Lambda_DNA-bd_dom_sf"/>
</dbReference>
<keyword evidence="1" id="KW-0805">Transcription regulation</keyword>
<feature type="domain" description="HTH lacI-type" evidence="4">
    <location>
        <begin position="3"/>
        <end position="57"/>
    </location>
</feature>
<dbReference type="SMART" id="SM00354">
    <property type="entry name" value="HTH_LACI"/>
    <property type="match status" value="1"/>
</dbReference>
<reference evidence="6" key="1">
    <citation type="journal article" date="2019" name="Int. J. Syst. Evol. Microbiol.">
        <title>The Global Catalogue of Microorganisms (GCM) 10K type strain sequencing project: providing services to taxonomists for standard genome sequencing and annotation.</title>
        <authorList>
            <consortium name="The Broad Institute Genomics Platform"/>
            <consortium name="The Broad Institute Genome Sequencing Center for Infectious Disease"/>
            <person name="Wu L."/>
            <person name="Ma J."/>
        </authorList>
    </citation>
    <scope>NUCLEOTIDE SEQUENCE [LARGE SCALE GENOMIC DNA]</scope>
    <source>
        <strain evidence="6">JCM 17130</strain>
    </source>
</reference>
<keyword evidence="2 5" id="KW-0238">DNA-binding</keyword>
<evidence type="ECO:0000256" key="3">
    <source>
        <dbReference type="ARBA" id="ARBA00023163"/>
    </source>
</evidence>
<dbReference type="Proteomes" id="UP001597277">
    <property type="component" value="Unassembled WGS sequence"/>
</dbReference>
<gene>
    <name evidence="5" type="ORF">ACFSE6_18260</name>
</gene>
<dbReference type="Gene3D" id="3.40.50.2300">
    <property type="match status" value="2"/>
</dbReference>
<protein>
    <submittedName>
        <fullName evidence="5">LacI family DNA-binding transcriptional regulator</fullName>
    </submittedName>
</protein>
<dbReference type="PROSITE" id="PS50932">
    <property type="entry name" value="HTH_LACI_2"/>
    <property type="match status" value="1"/>
</dbReference>
<evidence type="ECO:0000259" key="4">
    <source>
        <dbReference type="PROSITE" id="PS50932"/>
    </source>
</evidence>
<dbReference type="SUPFAM" id="SSF53822">
    <property type="entry name" value="Periplasmic binding protein-like I"/>
    <property type="match status" value="1"/>
</dbReference>
<dbReference type="RefSeq" id="WP_388010787.1">
    <property type="nucleotide sequence ID" value="NZ_JBHUEE010000013.1"/>
</dbReference>
<dbReference type="PROSITE" id="PS00356">
    <property type="entry name" value="HTH_LACI_1"/>
    <property type="match status" value="1"/>
</dbReference>
<dbReference type="Pfam" id="PF00356">
    <property type="entry name" value="LacI"/>
    <property type="match status" value="1"/>
</dbReference>
<accession>A0ABW4L990</accession>